<dbReference type="WBParaSite" id="ACRNAN_scaffold1956.g19631.t1">
    <property type="protein sequence ID" value="ACRNAN_scaffold1956.g19631.t1"/>
    <property type="gene ID" value="ACRNAN_scaffold1956.g19631"/>
</dbReference>
<dbReference type="Pfam" id="PF13518">
    <property type="entry name" value="HTH_28"/>
    <property type="match status" value="1"/>
</dbReference>
<keyword evidence="4" id="KW-1185">Reference proteome</keyword>
<proteinExistence type="predicted"/>
<accession>A0A914D613</accession>
<dbReference type="AlphaFoldDB" id="A0A914D613"/>
<dbReference type="InterPro" id="IPR009057">
    <property type="entry name" value="Homeodomain-like_sf"/>
</dbReference>
<evidence type="ECO:0000256" key="2">
    <source>
        <dbReference type="SAM" id="MobiDB-lite"/>
    </source>
</evidence>
<dbReference type="InterPro" id="IPR055247">
    <property type="entry name" value="InsJ-like_HTH"/>
</dbReference>
<feature type="domain" description="Insertion element IS150 protein InsJ-like helix-turn-helix" evidence="3">
    <location>
        <begin position="9"/>
        <end position="55"/>
    </location>
</feature>
<dbReference type="Gene3D" id="3.30.420.10">
    <property type="entry name" value="Ribonuclease H-like superfamily/Ribonuclease H"/>
    <property type="match status" value="1"/>
</dbReference>
<reference evidence="5" key="1">
    <citation type="submission" date="2022-11" db="UniProtKB">
        <authorList>
            <consortium name="WormBaseParasite"/>
        </authorList>
    </citation>
    <scope>IDENTIFICATION</scope>
</reference>
<dbReference type="PANTHER" id="PTHR46068:SF1">
    <property type="entry name" value="TRANSPOSASE IS30-LIKE HTH DOMAIN-CONTAINING PROTEIN"/>
    <property type="match status" value="1"/>
</dbReference>
<dbReference type="PANTHER" id="PTHR46068">
    <property type="entry name" value="PROTEIN CBG27172"/>
    <property type="match status" value="1"/>
</dbReference>
<organism evidence="4 5">
    <name type="scientific">Acrobeloides nanus</name>
    <dbReference type="NCBI Taxonomy" id="290746"/>
    <lineage>
        <taxon>Eukaryota</taxon>
        <taxon>Metazoa</taxon>
        <taxon>Ecdysozoa</taxon>
        <taxon>Nematoda</taxon>
        <taxon>Chromadorea</taxon>
        <taxon>Rhabditida</taxon>
        <taxon>Tylenchina</taxon>
        <taxon>Cephalobomorpha</taxon>
        <taxon>Cephaloboidea</taxon>
        <taxon>Cephalobidae</taxon>
        <taxon>Acrobeloides</taxon>
    </lineage>
</organism>
<evidence type="ECO:0000259" key="3">
    <source>
        <dbReference type="Pfam" id="PF13518"/>
    </source>
</evidence>
<dbReference type="SUPFAM" id="SSF46689">
    <property type="entry name" value="Homeodomain-like"/>
    <property type="match status" value="1"/>
</dbReference>
<dbReference type="Proteomes" id="UP000887540">
    <property type="component" value="Unplaced"/>
</dbReference>
<evidence type="ECO:0000313" key="4">
    <source>
        <dbReference type="Proteomes" id="UP000887540"/>
    </source>
</evidence>
<dbReference type="GO" id="GO:0003676">
    <property type="term" value="F:nucleic acid binding"/>
    <property type="evidence" value="ECO:0007669"/>
    <property type="project" value="InterPro"/>
</dbReference>
<sequence length="177" mass="20241">MNREAKRVLILELDKQGMSQREIEKKWKISQQTVSNVLKRFKGTESIKDKPRSGRPRTARTPRNIKGERAAHPKSVMVWAGITSGGKIPLVFVDQKATVDQVYYRERILCDVQDGALVHQAKDTKKWSPENKINFISWKESPELNPMDFSIWGYLEGKPCATPHRSLKSLKAVLLKA</sequence>
<dbReference type="GO" id="GO:0005634">
    <property type="term" value="C:nucleus"/>
    <property type="evidence" value="ECO:0007669"/>
    <property type="project" value="UniProtKB-SubCell"/>
</dbReference>
<evidence type="ECO:0000256" key="1">
    <source>
        <dbReference type="ARBA" id="ARBA00004123"/>
    </source>
</evidence>
<comment type="subcellular location">
    <subcellularLocation>
        <location evidence="1">Nucleus</location>
    </subcellularLocation>
</comment>
<name>A0A914D613_9BILA</name>
<evidence type="ECO:0000313" key="5">
    <source>
        <dbReference type="WBParaSite" id="ACRNAN_scaffold1956.g19631.t1"/>
    </source>
</evidence>
<feature type="region of interest" description="Disordered" evidence="2">
    <location>
        <begin position="44"/>
        <end position="70"/>
    </location>
</feature>
<dbReference type="InterPro" id="IPR036397">
    <property type="entry name" value="RNaseH_sf"/>
</dbReference>
<protein>
    <submittedName>
        <fullName evidence="5">Transposase</fullName>
    </submittedName>
</protein>